<proteinExistence type="predicted"/>
<dbReference type="PANTHER" id="PTHR43095">
    <property type="entry name" value="SUGAR KINASE"/>
    <property type="match status" value="1"/>
</dbReference>
<dbReference type="Gene3D" id="3.30.420.40">
    <property type="match status" value="2"/>
</dbReference>
<dbReference type="InterPro" id="IPR018485">
    <property type="entry name" value="FGGY_C"/>
</dbReference>
<gene>
    <name evidence="5" type="ORF">LCGC14_2062500</name>
</gene>
<accession>A0A0F9HHP5</accession>
<keyword evidence="2" id="KW-0418">Kinase</keyword>
<comment type="caution">
    <text evidence="5">The sequence shown here is derived from an EMBL/GenBank/DDBJ whole genome shotgun (WGS) entry which is preliminary data.</text>
</comment>
<dbReference type="InterPro" id="IPR050406">
    <property type="entry name" value="FGGY_Carb_Kinase"/>
</dbReference>
<name>A0A0F9HHP5_9ZZZZ</name>
<feature type="domain" description="Carbohydrate kinase FGGY C-terminal" evidence="4">
    <location>
        <begin position="310"/>
        <end position="504"/>
    </location>
</feature>
<dbReference type="SUPFAM" id="SSF53067">
    <property type="entry name" value="Actin-like ATPase domain"/>
    <property type="match status" value="2"/>
</dbReference>
<dbReference type="PROSITE" id="PS00445">
    <property type="entry name" value="FGGY_KINASES_2"/>
    <property type="match status" value="1"/>
</dbReference>
<sequence>RISYCAIRITHDRAGESYFMNREWYLSFFVFHYTLSAKRYTLSFKKRINNMADYLVGTDIGTGGTKSVLIDGEGNVLGSHYIEYPLIIPRPGWAEHNPEWYWNAVADTIKASIKESRVSSKYIKAVSISALSPACILVDKNLNPLQNAHIWMDRRATNECQWLKENIGEDVIFELTGNIIDPYYATSKLMWEKNNRPHLYKETYKLQTAADYPVAKLTGKALTDYSNASLIGIAFDIVNRRWDEKMIEKIGLDVNKFPQAYPCDQVIGEVTREAGRETGLAPGTPVVAGTVDYNAASLAMGVIDEGDNSLVMGTGGVWGVVHNKPDFTKNLVTIIPTAYSRQKYTTTATLACCAALMKYFRDTFGQAEQTTEKQLGVSAYEIMNLEAEKVAAGSDGLIILPYLMGERAPIWDPLARGVFFGLSLAHKRGHIIRAMMESVGYAVLHNVELAKQSEISINPPLFLGEGGAQSSLWRQIISDILNEECVYIKESRGAPLGNAINAGVGVGIFKDYHIIKDWLTITDEIKPNPKLHQLHNRMYRIYRELYPALKKYYKELAQIN</sequence>
<dbReference type="Pfam" id="PF00370">
    <property type="entry name" value="FGGY_N"/>
    <property type="match status" value="1"/>
</dbReference>
<reference evidence="5" key="1">
    <citation type="journal article" date="2015" name="Nature">
        <title>Complex archaea that bridge the gap between prokaryotes and eukaryotes.</title>
        <authorList>
            <person name="Spang A."/>
            <person name="Saw J.H."/>
            <person name="Jorgensen S.L."/>
            <person name="Zaremba-Niedzwiedzka K."/>
            <person name="Martijn J."/>
            <person name="Lind A.E."/>
            <person name="van Eijk R."/>
            <person name="Schleper C."/>
            <person name="Guy L."/>
            <person name="Ettema T.J."/>
        </authorList>
    </citation>
    <scope>NUCLEOTIDE SEQUENCE</scope>
</reference>
<feature type="non-terminal residue" evidence="5">
    <location>
        <position position="1"/>
    </location>
</feature>
<dbReference type="AlphaFoldDB" id="A0A0F9HHP5"/>
<dbReference type="GO" id="GO:0016301">
    <property type="term" value="F:kinase activity"/>
    <property type="evidence" value="ECO:0007669"/>
    <property type="project" value="UniProtKB-KW"/>
</dbReference>
<dbReference type="InterPro" id="IPR018483">
    <property type="entry name" value="Carb_kinase_FGGY_CS"/>
</dbReference>
<protein>
    <recommendedName>
        <fullName evidence="6">Carbohydrate kinase FGGY C-terminal domain-containing protein</fullName>
    </recommendedName>
</protein>
<keyword evidence="1" id="KW-0808">Transferase</keyword>
<evidence type="ECO:0000259" key="3">
    <source>
        <dbReference type="Pfam" id="PF00370"/>
    </source>
</evidence>
<feature type="domain" description="Carbohydrate kinase FGGY N-terminal" evidence="3">
    <location>
        <begin position="54"/>
        <end position="298"/>
    </location>
</feature>
<evidence type="ECO:0000259" key="4">
    <source>
        <dbReference type="Pfam" id="PF02782"/>
    </source>
</evidence>
<dbReference type="InterPro" id="IPR043129">
    <property type="entry name" value="ATPase_NBD"/>
</dbReference>
<evidence type="ECO:0000313" key="5">
    <source>
        <dbReference type="EMBL" id="KKL74677.1"/>
    </source>
</evidence>
<evidence type="ECO:0000256" key="1">
    <source>
        <dbReference type="ARBA" id="ARBA00022679"/>
    </source>
</evidence>
<dbReference type="InterPro" id="IPR000577">
    <property type="entry name" value="Carb_kinase_FGGY"/>
</dbReference>
<dbReference type="GO" id="GO:0005975">
    <property type="term" value="P:carbohydrate metabolic process"/>
    <property type="evidence" value="ECO:0007669"/>
    <property type="project" value="InterPro"/>
</dbReference>
<dbReference type="PANTHER" id="PTHR43095:SF5">
    <property type="entry name" value="XYLULOSE KINASE"/>
    <property type="match status" value="1"/>
</dbReference>
<dbReference type="CDD" id="cd07804">
    <property type="entry name" value="ASKHA_NBD_FGGY_RrXK-like"/>
    <property type="match status" value="1"/>
</dbReference>
<dbReference type="Pfam" id="PF02782">
    <property type="entry name" value="FGGY_C"/>
    <property type="match status" value="1"/>
</dbReference>
<dbReference type="EMBL" id="LAZR01024575">
    <property type="protein sequence ID" value="KKL74677.1"/>
    <property type="molecule type" value="Genomic_DNA"/>
</dbReference>
<dbReference type="GO" id="GO:0016773">
    <property type="term" value="F:phosphotransferase activity, alcohol group as acceptor"/>
    <property type="evidence" value="ECO:0007669"/>
    <property type="project" value="InterPro"/>
</dbReference>
<evidence type="ECO:0000256" key="2">
    <source>
        <dbReference type="ARBA" id="ARBA00022777"/>
    </source>
</evidence>
<organism evidence="5">
    <name type="scientific">marine sediment metagenome</name>
    <dbReference type="NCBI Taxonomy" id="412755"/>
    <lineage>
        <taxon>unclassified sequences</taxon>
        <taxon>metagenomes</taxon>
        <taxon>ecological metagenomes</taxon>
    </lineage>
</organism>
<dbReference type="InterPro" id="IPR018484">
    <property type="entry name" value="FGGY_N"/>
</dbReference>
<evidence type="ECO:0008006" key="6">
    <source>
        <dbReference type="Google" id="ProtNLM"/>
    </source>
</evidence>
<dbReference type="PIRSF" id="PIRSF000538">
    <property type="entry name" value="GlpK"/>
    <property type="match status" value="1"/>
</dbReference>